<reference evidence="1 2" key="1">
    <citation type="submission" date="2019-08" db="EMBL/GenBank/DDBJ databases">
        <title>In-depth cultivation of the pig gut microbiome towards novel bacterial diversity and tailored functional studies.</title>
        <authorList>
            <person name="Wylensek D."/>
            <person name="Hitch T.C.A."/>
            <person name="Clavel T."/>
        </authorList>
    </citation>
    <scope>NUCLEOTIDE SEQUENCE [LARGE SCALE GENOMIC DNA]</scope>
    <source>
        <strain evidence="1 2">CA-Schmier-601-WT-3</strain>
    </source>
</reference>
<evidence type="ECO:0000313" key="1">
    <source>
        <dbReference type="EMBL" id="MST88958.1"/>
    </source>
</evidence>
<sequence>MITRRKWFEIYEGKYLRPKAIIPINDEKKLYIMTIDKNKVVVIEKYDGYEIEDRDVHLHKLDYTYDCVGENEYEINFFIVYRKKRYFLRDYFEKKE</sequence>
<protein>
    <submittedName>
        <fullName evidence="1">Uncharacterized protein</fullName>
    </submittedName>
</protein>
<gene>
    <name evidence="1" type="ORF">FYJ79_05100</name>
</gene>
<dbReference type="EMBL" id="VUNM01000008">
    <property type="protein sequence ID" value="MST88958.1"/>
    <property type="molecule type" value="Genomic_DNA"/>
</dbReference>
<keyword evidence="2" id="KW-1185">Reference proteome</keyword>
<dbReference type="RefSeq" id="WP_154515121.1">
    <property type="nucleotide sequence ID" value="NZ_VUNM01000008.1"/>
</dbReference>
<accession>A0A844FSL2</accession>
<comment type="caution">
    <text evidence="1">The sequence shown here is derived from an EMBL/GenBank/DDBJ whole genome shotgun (WGS) entry which is preliminary data.</text>
</comment>
<evidence type="ECO:0000313" key="2">
    <source>
        <dbReference type="Proteomes" id="UP000442619"/>
    </source>
</evidence>
<dbReference type="AlphaFoldDB" id="A0A844FSL2"/>
<dbReference type="Proteomes" id="UP000442619">
    <property type="component" value="Unassembled WGS sequence"/>
</dbReference>
<proteinExistence type="predicted"/>
<organism evidence="1 2">
    <name type="scientific">Sharpea porci</name>
    <dbReference type="NCBI Taxonomy" id="2652286"/>
    <lineage>
        <taxon>Bacteria</taxon>
        <taxon>Bacillati</taxon>
        <taxon>Bacillota</taxon>
        <taxon>Erysipelotrichia</taxon>
        <taxon>Erysipelotrichales</taxon>
        <taxon>Coprobacillaceae</taxon>
        <taxon>Sharpea</taxon>
    </lineage>
</organism>
<name>A0A844FSL2_9FIRM</name>